<dbReference type="SMART" id="SM00490">
    <property type="entry name" value="HELICc"/>
    <property type="match status" value="1"/>
</dbReference>
<feature type="domain" description="Helicase C-terminal" evidence="1">
    <location>
        <begin position="15"/>
        <end position="169"/>
    </location>
</feature>
<evidence type="ECO:0000313" key="2">
    <source>
        <dbReference type="EMBL" id="PSR27013.1"/>
    </source>
</evidence>
<dbReference type="Pfam" id="PF00271">
    <property type="entry name" value="Helicase_C"/>
    <property type="match status" value="1"/>
</dbReference>
<evidence type="ECO:0000313" key="3">
    <source>
        <dbReference type="Proteomes" id="UP000242699"/>
    </source>
</evidence>
<dbReference type="Proteomes" id="UP000242699">
    <property type="component" value="Unassembled WGS sequence"/>
</dbReference>
<gene>
    <name evidence="2" type="ORF">C7B43_12655</name>
</gene>
<sequence length="349" mass="40435">MTYHKFLTTTTKEMKMKILLRPLEGFVGMGEKTLVYFPLVTLIGQFGAFANLYGSPALRTNLVRYYGPLEKDEKQANYVRFKSNDAIIMLATKAFGMGIDIPDIKNIYHFAPTANVCDYVQEIGRAARQLDVGFAYFDYLPRDFSYVNRLHGISTLRKHQLVQVMEKIHRMAEIENFPRHLLTNSAEFRHIFTLKTDDDSMSTTNSRRRCWLSKGTLVPQLEYSPLEYSPIVARPRSLFAIEYFKMDAETAETILRSSFRRYFSRVGKTNANEILYDSVFSVDMTGIWENAYRSFSFTKFKYLFHSVDAELSLNFLANLWQKGSWQVVIVFRARSSVNLLCETLDNIAE</sequence>
<evidence type="ECO:0000259" key="1">
    <source>
        <dbReference type="PROSITE" id="PS51194"/>
    </source>
</evidence>
<dbReference type="EMBL" id="PXYT01000030">
    <property type="protein sequence ID" value="PSR27013.1"/>
    <property type="molecule type" value="Genomic_DNA"/>
</dbReference>
<dbReference type="GO" id="GO:0005737">
    <property type="term" value="C:cytoplasm"/>
    <property type="evidence" value="ECO:0007669"/>
    <property type="project" value="TreeGrafter"/>
</dbReference>
<accession>A0A2T2WXQ5</accession>
<organism evidence="2 3">
    <name type="scientific">Sulfobacillus benefaciens</name>
    <dbReference type="NCBI Taxonomy" id="453960"/>
    <lineage>
        <taxon>Bacteria</taxon>
        <taxon>Bacillati</taxon>
        <taxon>Bacillota</taxon>
        <taxon>Clostridia</taxon>
        <taxon>Eubacteriales</taxon>
        <taxon>Clostridiales Family XVII. Incertae Sedis</taxon>
        <taxon>Sulfobacillus</taxon>
    </lineage>
</organism>
<dbReference type="GO" id="GO:0000724">
    <property type="term" value="P:double-strand break repair via homologous recombination"/>
    <property type="evidence" value="ECO:0007669"/>
    <property type="project" value="TreeGrafter"/>
</dbReference>
<proteinExistence type="predicted"/>
<dbReference type="AlphaFoldDB" id="A0A2T2WXQ5"/>
<dbReference type="Gene3D" id="3.40.50.300">
    <property type="entry name" value="P-loop containing nucleotide triphosphate hydrolases"/>
    <property type="match status" value="1"/>
</dbReference>
<comment type="caution">
    <text evidence="2">The sequence shown here is derived from an EMBL/GenBank/DDBJ whole genome shotgun (WGS) entry which is preliminary data.</text>
</comment>
<name>A0A2T2WXQ5_9FIRM</name>
<dbReference type="GO" id="GO:0005694">
    <property type="term" value="C:chromosome"/>
    <property type="evidence" value="ECO:0007669"/>
    <property type="project" value="TreeGrafter"/>
</dbReference>
<dbReference type="PANTHER" id="PTHR13710">
    <property type="entry name" value="DNA HELICASE RECQ FAMILY MEMBER"/>
    <property type="match status" value="1"/>
</dbReference>
<dbReference type="InterPro" id="IPR027417">
    <property type="entry name" value="P-loop_NTPase"/>
</dbReference>
<dbReference type="InterPro" id="IPR001650">
    <property type="entry name" value="Helicase_C-like"/>
</dbReference>
<protein>
    <recommendedName>
        <fullName evidence="1">Helicase C-terminal domain-containing protein</fullName>
    </recommendedName>
</protein>
<dbReference type="PROSITE" id="PS51194">
    <property type="entry name" value="HELICASE_CTER"/>
    <property type="match status" value="1"/>
</dbReference>
<dbReference type="GO" id="GO:0043138">
    <property type="term" value="F:3'-5' DNA helicase activity"/>
    <property type="evidence" value="ECO:0007669"/>
    <property type="project" value="TreeGrafter"/>
</dbReference>
<dbReference type="PANTHER" id="PTHR13710:SF149">
    <property type="entry name" value="ATP-DEPENDENT DNA HELICASE TLH2"/>
    <property type="match status" value="1"/>
</dbReference>
<reference evidence="2 3" key="1">
    <citation type="journal article" date="2014" name="BMC Genomics">
        <title>Comparison of environmental and isolate Sulfobacillus genomes reveals diverse carbon, sulfur, nitrogen, and hydrogen metabolisms.</title>
        <authorList>
            <person name="Justice N.B."/>
            <person name="Norman A."/>
            <person name="Brown C.T."/>
            <person name="Singh A."/>
            <person name="Thomas B.C."/>
            <person name="Banfield J.F."/>
        </authorList>
    </citation>
    <scope>NUCLEOTIDE SEQUENCE [LARGE SCALE GENOMIC DNA]</scope>
    <source>
        <strain evidence="2">AMDSBA1</strain>
    </source>
</reference>
<dbReference type="GO" id="GO:0009378">
    <property type="term" value="F:four-way junction helicase activity"/>
    <property type="evidence" value="ECO:0007669"/>
    <property type="project" value="TreeGrafter"/>
</dbReference>
<dbReference type="SUPFAM" id="SSF52540">
    <property type="entry name" value="P-loop containing nucleoside triphosphate hydrolases"/>
    <property type="match status" value="1"/>
</dbReference>